<evidence type="ECO:0000313" key="11">
    <source>
        <dbReference type="Proteomes" id="UP000321947"/>
    </source>
</evidence>
<protein>
    <submittedName>
        <fullName evidence="10">Putative clathrin assembly protein</fullName>
    </submittedName>
</protein>
<dbReference type="GO" id="GO:0032050">
    <property type="term" value="F:clathrin heavy chain binding"/>
    <property type="evidence" value="ECO:0007669"/>
    <property type="project" value="TreeGrafter"/>
</dbReference>
<evidence type="ECO:0000256" key="7">
    <source>
        <dbReference type="ARBA" id="ARBA00023176"/>
    </source>
</evidence>
<dbReference type="Proteomes" id="UP000321947">
    <property type="component" value="Unassembled WGS sequence"/>
</dbReference>
<dbReference type="InterPro" id="IPR045192">
    <property type="entry name" value="AP180-like"/>
</dbReference>
<evidence type="ECO:0000256" key="2">
    <source>
        <dbReference type="ARBA" id="ARBA00004555"/>
    </source>
</evidence>
<feature type="domain" description="ENTH" evidence="9">
    <location>
        <begin position="24"/>
        <end position="161"/>
    </location>
</feature>
<keyword evidence="8" id="KW-0968">Cytoplasmic vesicle</keyword>
<keyword evidence="4" id="KW-0254">Endocytosis</keyword>
<evidence type="ECO:0000256" key="3">
    <source>
        <dbReference type="ARBA" id="ARBA00004600"/>
    </source>
</evidence>
<name>A0A5D3D9W6_CUCMM</name>
<dbReference type="SUPFAM" id="SSF48464">
    <property type="entry name" value="ENTH/VHS domain"/>
    <property type="match status" value="1"/>
</dbReference>
<dbReference type="GO" id="GO:0006900">
    <property type="term" value="P:vesicle budding from membrane"/>
    <property type="evidence" value="ECO:0007669"/>
    <property type="project" value="TreeGrafter"/>
</dbReference>
<dbReference type="Gene3D" id="1.25.40.90">
    <property type="match status" value="1"/>
</dbReference>
<dbReference type="InterPro" id="IPR013809">
    <property type="entry name" value="ENTH"/>
</dbReference>
<accession>A0A5D3D9W6</accession>
<proteinExistence type="predicted"/>
<evidence type="ECO:0000256" key="4">
    <source>
        <dbReference type="ARBA" id="ARBA00022583"/>
    </source>
</evidence>
<comment type="caution">
    <text evidence="10">The sequence shown here is derived from an EMBL/GenBank/DDBJ whole genome shotgun (WGS) entry which is preliminary data.</text>
</comment>
<dbReference type="GO" id="GO:0005794">
    <property type="term" value="C:Golgi apparatus"/>
    <property type="evidence" value="ECO:0007669"/>
    <property type="project" value="UniProtKB-SubCell"/>
</dbReference>
<gene>
    <name evidence="10" type="ORF">E5676_scaffold228G00500</name>
</gene>
<sequence>MATLQTWRKAYGALKDSTKVGLAHVNSDYADLDVAIVKATNHVECPPKERHLRKILIATSAIRPRADVAYCIHALARRLSKTRNWTVALKALIVIHRTLREGDPTFREELLNFTQRSRILQLSNFKDDSSPIAWDCSAWVRTYALFLEERLECFRILKYDIESERLPRPAQGQEKKNTASISWKMSPRIRSRIESWVDEILRRHSKGWLFDGRKKLSAQ</sequence>
<dbReference type="GO" id="GO:0005545">
    <property type="term" value="F:1-phosphatidylinositol binding"/>
    <property type="evidence" value="ECO:0007669"/>
    <property type="project" value="TreeGrafter"/>
</dbReference>
<dbReference type="GO" id="GO:0048268">
    <property type="term" value="P:clathrin coat assembly"/>
    <property type="evidence" value="ECO:0007669"/>
    <property type="project" value="InterPro"/>
</dbReference>
<comment type="subcellular location">
    <subcellularLocation>
        <location evidence="1">Cytoplasmic vesicle</location>
        <location evidence="1">Clathrin-coated vesicle</location>
    </subcellularLocation>
    <subcellularLocation>
        <location evidence="2">Golgi apparatus</location>
    </subcellularLocation>
    <subcellularLocation>
        <location evidence="3">Membrane</location>
        <location evidence="3">Clathrin-coated pit</location>
    </subcellularLocation>
</comment>
<evidence type="ECO:0000259" key="9">
    <source>
        <dbReference type="PROSITE" id="PS50942"/>
    </source>
</evidence>
<dbReference type="InterPro" id="IPR008942">
    <property type="entry name" value="ENTH_VHS"/>
</dbReference>
<dbReference type="PANTHER" id="PTHR22951">
    <property type="entry name" value="CLATHRIN ASSEMBLY PROTEIN"/>
    <property type="match status" value="1"/>
</dbReference>
<dbReference type="GO" id="GO:0005546">
    <property type="term" value="F:phosphatidylinositol-4,5-bisphosphate binding"/>
    <property type="evidence" value="ECO:0007669"/>
    <property type="project" value="TreeGrafter"/>
</dbReference>
<dbReference type="InterPro" id="IPR011417">
    <property type="entry name" value="ANTH_dom"/>
</dbReference>
<evidence type="ECO:0000256" key="8">
    <source>
        <dbReference type="ARBA" id="ARBA00023329"/>
    </source>
</evidence>
<organism evidence="10 11">
    <name type="scientific">Cucumis melo var. makuwa</name>
    <name type="common">Oriental melon</name>
    <dbReference type="NCBI Taxonomy" id="1194695"/>
    <lineage>
        <taxon>Eukaryota</taxon>
        <taxon>Viridiplantae</taxon>
        <taxon>Streptophyta</taxon>
        <taxon>Embryophyta</taxon>
        <taxon>Tracheophyta</taxon>
        <taxon>Spermatophyta</taxon>
        <taxon>Magnoliopsida</taxon>
        <taxon>eudicotyledons</taxon>
        <taxon>Gunneridae</taxon>
        <taxon>Pentapetalae</taxon>
        <taxon>rosids</taxon>
        <taxon>fabids</taxon>
        <taxon>Cucurbitales</taxon>
        <taxon>Cucurbitaceae</taxon>
        <taxon>Benincaseae</taxon>
        <taxon>Cucumis</taxon>
    </lineage>
</organism>
<reference evidence="10 11" key="1">
    <citation type="submission" date="2019-08" db="EMBL/GenBank/DDBJ databases">
        <title>Draft genome sequences of two oriental melons (Cucumis melo L. var makuwa).</title>
        <authorList>
            <person name="Kwon S.-Y."/>
        </authorList>
    </citation>
    <scope>NUCLEOTIDE SEQUENCE [LARGE SCALE GENOMIC DNA]</scope>
    <source>
        <strain evidence="11">cv. Chang Bougi</strain>
        <tissue evidence="10">Leaf</tissue>
    </source>
</reference>
<evidence type="ECO:0000256" key="5">
    <source>
        <dbReference type="ARBA" id="ARBA00023034"/>
    </source>
</evidence>
<dbReference type="SMART" id="SM00273">
    <property type="entry name" value="ENTH"/>
    <property type="match status" value="1"/>
</dbReference>
<dbReference type="GO" id="GO:0005905">
    <property type="term" value="C:clathrin-coated pit"/>
    <property type="evidence" value="ECO:0007669"/>
    <property type="project" value="UniProtKB-SubCell"/>
</dbReference>
<dbReference type="InterPro" id="IPR048050">
    <property type="entry name" value="ANTH_N_plant"/>
</dbReference>
<keyword evidence="7" id="KW-0168">Coated pit</keyword>
<dbReference type="GO" id="GO:0030136">
    <property type="term" value="C:clathrin-coated vesicle"/>
    <property type="evidence" value="ECO:0007669"/>
    <property type="project" value="UniProtKB-SubCell"/>
</dbReference>
<evidence type="ECO:0000256" key="6">
    <source>
        <dbReference type="ARBA" id="ARBA00023136"/>
    </source>
</evidence>
<dbReference type="PROSITE" id="PS50942">
    <property type="entry name" value="ENTH"/>
    <property type="match status" value="1"/>
</dbReference>
<keyword evidence="6" id="KW-0472">Membrane</keyword>
<dbReference type="PANTHER" id="PTHR22951:SF89">
    <property type="entry name" value="OS05G0549000 PROTEIN"/>
    <property type="match status" value="1"/>
</dbReference>
<dbReference type="Pfam" id="PF07651">
    <property type="entry name" value="ANTH"/>
    <property type="match status" value="1"/>
</dbReference>
<evidence type="ECO:0000313" key="10">
    <source>
        <dbReference type="EMBL" id="TYK20353.1"/>
    </source>
</evidence>
<dbReference type="CDD" id="cd03564">
    <property type="entry name" value="ANTH_N"/>
    <property type="match status" value="1"/>
</dbReference>
<dbReference type="EMBL" id="SSTD01006366">
    <property type="protein sequence ID" value="TYK20353.1"/>
    <property type="molecule type" value="Genomic_DNA"/>
</dbReference>
<keyword evidence="5" id="KW-0333">Golgi apparatus</keyword>
<evidence type="ECO:0000256" key="1">
    <source>
        <dbReference type="ARBA" id="ARBA00004132"/>
    </source>
</evidence>
<dbReference type="GO" id="GO:0072583">
    <property type="term" value="P:clathrin-dependent endocytosis"/>
    <property type="evidence" value="ECO:0007669"/>
    <property type="project" value="InterPro"/>
</dbReference>
<dbReference type="GO" id="GO:0000149">
    <property type="term" value="F:SNARE binding"/>
    <property type="evidence" value="ECO:0007669"/>
    <property type="project" value="TreeGrafter"/>
</dbReference>
<dbReference type="FunFam" id="1.25.40.90:FF:000005">
    <property type="entry name" value="Clathrin assembly protein AP180"/>
    <property type="match status" value="1"/>
</dbReference>
<dbReference type="AlphaFoldDB" id="A0A5D3D9W6"/>